<dbReference type="PROSITE" id="PS50043">
    <property type="entry name" value="HTH_LUXR_2"/>
    <property type="match status" value="1"/>
</dbReference>
<dbReference type="InterPro" id="IPR016032">
    <property type="entry name" value="Sig_transdc_resp-reg_C-effctor"/>
</dbReference>
<dbReference type="PANTHER" id="PTHR43214">
    <property type="entry name" value="TWO-COMPONENT RESPONSE REGULATOR"/>
    <property type="match status" value="1"/>
</dbReference>
<evidence type="ECO:0000259" key="6">
    <source>
        <dbReference type="PROSITE" id="PS50043"/>
    </source>
</evidence>
<dbReference type="SMART" id="SM00448">
    <property type="entry name" value="REC"/>
    <property type="match status" value="1"/>
</dbReference>
<dbReference type="PANTHER" id="PTHR43214:SF24">
    <property type="entry name" value="TRANSCRIPTIONAL REGULATORY PROTEIN NARL-RELATED"/>
    <property type="match status" value="1"/>
</dbReference>
<name>A0ABW4TJG4_9ACTN</name>
<sequence length="216" mass="23432">MRVIVADDALLFREGLTRVLASIGFEVLGVAGDGEEAVRLVGQDPPDVAVLDLRMPPGHGTEGLEAAVRIRERWPSVGVLLLSQYVEAHYALRLMTEFEGGVGYLLKDRVSALESFGQDLRRVAAGETVIDPELVSLLVARRREEDPLGALSERERDVLSLMAQGLSNVAMAETLFLSTKTIEANVSSIFTKLGLAPDARDHRRVLAVLTFLRGGG</sequence>
<dbReference type="Pfam" id="PF00072">
    <property type="entry name" value="Response_reg"/>
    <property type="match status" value="1"/>
</dbReference>
<dbReference type="RefSeq" id="WP_343917144.1">
    <property type="nucleotide sequence ID" value="NZ_BAAAJT010000002.1"/>
</dbReference>
<evidence type="ECO:0000256" key="5">
    <source>
        <dbReference type="PROSITE-ProRule" id="PRU00169"/>
    </source>
</evidence>
<evidence type="ECO:0000259" key="7">
    <source>
        <dbReference type="PROSITE" id="PS50110"/>
    </source>
</evidence>
<proteinExistence type="predicted"/>
<dbReference type="PRINTS" id="PR00038">
    <property type="entry name" value="HTHLUXR"/>
</dbReference>
<dbReference type="InterPro" id="IPR011006">
    <property type="entry name" value="CheY-like_superfamily"/>
</dbReference>
<reference evidence="9" key="1">
    <citation type="journal article" date="2019" name="Int. J. Syst. Evol. Microbiol.">
        <title>The Global Catalogue of Microorganisms (GCM) 10K type strain sequencing project: providing services to taxonomists for standard genome sequencing and annotation.</title>
        <authorList>
            <consortium name="The Broad Institute Genomics Platform"/>
            <consortium name="The Broad Institute Genome Sequencing Center for Infectious Disease"/>
            <person name="Wu L."/>
            <person name="Ma J."/>
        </authorList>
    </citation>
    <scope>NUCLEOTIDE SEQUENCE [LARGE SCALE GENOMIC DNA]</scope>
    <source>
        <strain evidence="9">CGMCC 1.12477</strain>
    </source>
</reference>
<dbReference type="SMART" id="SM00421">
    <property type="entry name" value="HTH_LUXR"/>
    <property type="match status" value="1"/>
</dbReference>
<dbReference type="InterPro" id="IPR001789">
    <property type="entry name" value="Sig_transdc_resp-reg_receiver"/>
</dbReference>
<keyword evidence="3" id="KW-0238">DNA-binding</keyword>
<accession>A0ABW4TJG4</accession>
<evidence type="ECO:0000256" key="3">
    <source>
        <dbReference type="ARBA" id="ARBA00023125"/>
    </source>
</evidence>
<keyword evidence="4" id="KW-0804">Transcription</keyword>
<keyword evidence="2" id="KW-0805">Transcription regulation</keyword>
<keyword evidence="1 5" id="KW-0597">Phosphoprotein</keyword>
<evidence type="ECO:0000313" key="8">
    <source>
        <dbReference type="EMBL" id="MFD1946725.1"/>
    </source>
</evidence>
<dbReference type="EMBL" id="JBHUGD010000003">
    <property type="protein sequence ID" value="MFD1946725.1"/>
    <property type="molecule type" value="Genomic_DNA"/>
</dbReference>
<dbReference type="CDD" id="cd06170">
    <property type="entry name" value="LuxR_C_like"/>
    <property type="match status" value="1"/>
</dbReference>
<dbReference type="Proteomes" id="UP001597351">
    <property type="component" value="Unassembled WGS sequence"/>
</dbReference>
<dbReference type="Gene3D" id="3.40.50.2300">
    <property type="match status" value="1"/>
</dbReference>
<dbReference type="InterPro" id="IPR058245">
    <property type="entry name" value="NreC/VraR/RcsB-like_REC"/>
</dbReference>
<dbReference type="SUPFAM" id="SSF46894">
    <property type="entry name" value="C-terminal effector domain of the bipartite response regulators"/>
    <property type="match status" value="1"/>
</dbReference>
<feature type="domain" description="Response regulatory" evidence="7">
    <location>
        <begin position="2"/>
        <end position="122"/>
    </location>
</feature>
<dbReference type="CDD" id="cd17535">
    <property type="entry name" value="REC_NarL-like"/>
    <property type="match status" value="1"/>
</dbReference>
<evidence type="ECO:0000256" key="1">
    <source>
        <dbReference type="ARBA" id="ARBA00022553"/>
    </source>
</evidence>
<dbReference type="InterPro" id="IPR000792">
    <property type="entry name" value="Tscrpt_reg_LuxR_C"/>
</dbReference>
<keyword evidence="9" id="KW-1185">Reference proteome</keyword>
<feature type="modified residue" description="4-aspartylphosphate" evidence="5">
    <location>
        <position position="52"/>
    </location>
</feature>
<protein>
    <submittedName>
        <fullName evidence="8">Response regulator</fullName>
    </submittedName>
</protein>
<dbReference type="SUPFAM" id="SSF52172">
    <property type="entry name" value="CheY-like"/>
    <property type="match status" value="1"/>
</dbReference>
<comment type="caution">
    <text evidence="8">The sequence shown here is derived from an EMBL/GenBank/DDBJ whole genome shotgun (WGS) entry which is preliminary data.</text>
</comment>
<organism evidence="8 9">
    <name type="scientific">Nocardioides aestuarii</name>
    <dbReference type="NCBI Taxonomy" id="252231"/>
    <lineage>
        <taxon>Bacteria</taxon>
        <taxon>Bacillati</taxon>
        <taxon>Actinomycetota</taxon>
        <taxon>Actinomycetes</taxon>
        <taxon>Propionibacteriales</taxon>
        <taxon>Nocardioidaceae</taxon>
        <taxon>Nocardioides</taxon>
    </lineage>
</organism>
<dbReference type="Pfam" id="PF00196">
    <property type="entry name" value="GerE"/>
    <property type="match status" value="1"/>
</dbReference>
<evidence type="ECO:0000256" key="2">
    <source>
        <dbReference type="ARBA" id="ARBA00023015"/>
    </source>
</evidence>
<dbReference type="PROSITE" id="PS50110">
    <property type="entry name" value="RESPONSE_REGULATORY"/>
    <property type="match status" value="1"/>
</dbReference>
<evidence type="ECO:0000256" key="4">
    <source>
        <dbReference type="ARBA" id="ARBA00023163"/>
    </source>
</evidence>
<feature type="domain" description="HTH luxR-type" evidence="6">
    <location>
        <begin position="144"/>
        <end position="215"/>
    </location>
</feature>
<gene>
    <name evidence="8" type="ORF">ACFSDE_07975</name>
</gene>
<dbReference type="InterPro" id="IPR039420">
    <property type="entry name" value="WalR-like"/>
</dbReference>
<evidence type="ECO:0000313" key="9">
    <source>
        <dbReference type="Proteomes" id="UP001597351"/>
    </source>
</evidence>